<protein>
    <submittedName>
        <fullName evidence="3">Amidohydrolase family protein</fullName>
    </submittedName>
</protein>
<evidence type="ECO:0000256" key="1">
    <source>
        <dbReference type="ARBA" id="ARBA00038310"/>
    </source>
</evidence>
<evidence type="ECO:0000259" key="2">
    <source>
        <dbReference type="Pfam" id="PF04909"/>
    </source>
</evidence>
<dbReference type="PANTHER" id="PTHR43569">
    <property type="entry name" value="AMIDOHYDROLASE"/>
    <property type="match status" value="1"/>
</dbReference>
<name>A0AAU7DUU0_9MICO</name>
<gene>
    <name evidence="3" type="ORF">V5R04_11210</name>
</gene>
<dbReference type="InterPro" id="IPR006680">
    <property type="entry name" value="Amidohydro-rel"/>
</dbReference>
<feature type="domain" description="Amidohydrolase-related" evidence="2">
    <location>
        <begin position="8"/>
        <end position="299"/>
    </location>
</feature>
<dbReference type="Pfam" id="PF04909">
    <property type="entry name" value="Amidohydro_2"/>
    <property type="match status" value="1"/>
</dbReference>
<reference evidence="3" key="1">
    <citation type="submission" date="2024-02" db="EMBL/GenBank/DDBJ databases">
        <title>Tomenella chthoni gen. nov. sp. nov., a member of the family Jonesiaceae isolated from bat guano.</title>
        <authorList>
            <person name="Miller S.L."/>
            <person name="King J."/>
            <person name="Sankaranarayanan K."/>
            <person name="Lawson P.A."/>
        </authorList>
    </citation>
    <scope>NUCLEOTIDE SEQUENCE</scope>
    <source>
        <strain evidence="3">BS-20</strain>
    </source>
</reference>
<dbReference type="PANTHER" id="PTHR43569:SF1">
    <property type="entry name" value="BLL3371 PROTEIN"/>
    <property type="match status" value="1"/>
</dbReference>
<accession>A0AAU7DUU0</accession>
<organism evidence="3">
    <name type="scientific">Jonesiaceae bacterium BS-20</name>
    <dbReference type="NCBI Taxonomy" id="3120821"/>
    <lineage>
        <taxon>Bacteria</taxon>
        <taxon>Bacillati</taxon>
        <taxon>Actinomycetota</taxon>
        <taxon>Actinomycetes</taxon>
        <taxon>Micrococcales</taxon>
        <taxon>Jonesiaceae</taxon>
    </lineage>
</organism>
<dbReference type="SUPFAM" id="SSF51556">
    <property type="entry name" value="Metallo-dependent hydrolases"/>
    <property type="match status" value="1"/>
</dbReference>
<dbReference type="EMBL" id="CP146203">
    <property type="protein sequence ID" value="XBH20792.1"/>
    <property type="molecule type" value="Genomic_DNA"/>
</dbReference>
<dbReference type="Gene3D" id="3.20.20.140">
    <property type="entry name" value="Metal-dependent hydrolases"/>
    <property type="match status" value="1"/>
</dbReference>
<dbReference type="InterPro" id="IPR032466">
    <property type="entry name" value="Metal_Hydrolase"/>
</dbReference>
<sequence length="308" mass="34724">MHYSGPIIDGHHHFWEPRLGKQPWLLPTAEIPFRYGDYSSIKTDYLPPDLQSDAQGLNLIGSVTMETEWEIDDPIGEMLYTKEIGERFNWPLVSVAHAVLVDPQVEAILEKLAGLDWVRSIRNKPGQSAQQSTYSPNDSLLSDPQWKQGFSLLETYGLNFDLQVAWWHFGQAIELANESPSQRIIVNHAGLPAERSNDALQAWEQQVRAIAQCENVTMKVSGIGVPNQEWTLENNRFVLETITDCFGPDRMIAASNFPVDRLAGTYAQIFGAFLEFTSSWSKDEQFAFFAGTAAECYGIDVAQWVKSH</sequence>
<proteinExistence type="inferred from homology"/>
<evidence type="ECO:0000313" key="3">
    <source>
        <dbReference type="EMBL" id="XBH20792.1"/>
    </source>
</evidence>
<dbReference type="InterPro" id="IPR052350">
    <property type="entry name" value="Metallo-dep_Lactonases"/>
</dbReference>
<dbReference type="GO" id="GO:0016787">
    <property type="term" value="F:hydrolase activity"/>
    <property type="evidence" value="ECO:0007669"/>
    <property type="project" value="InterPro"/>
</dbReference>
<dbReference type="AlphaFoldDB" id="A0AAU7DUU0"/>
<comment type="similarity">
    <text evidence="1">Belongs to the metallo-dependent hydrolases superfamily.</text>
</comment>